<evidence type="ECO:0000313" key="3">
    <source>
        <dbReference type="Proteomes" id="UP001153712"/>
    </source>
</evidence>
<sequence length="70" mass="8216">MAKLTMFCLLVILVALPGYISSAPVANPNILPIGFHSFDWFPHHHLHLWRLLPHHIFGHHHGHAYHHWNY</sequence>
<name>A0A9N9TKJ3_PHYSR</name>
<keyword evidence="1" id="KW-0732">Signal</keyword>
<evidence type="ECO:0000313" key="2">
    <source>
        <dbReference type="EMBL" id="CAG9858070.1"/>
    </source>
</evidence>
<evidence type="ECO:0000256" key="1">
    <source>
        <dbReference type="SAM" id="SignalP"/>
    </source>
</evidence>
<feature type="chain" id="PRO_5040328910" evidence="1">
    <location>
        <begin position="23"/>
        <end position="70"/>
    </location>
</feature>
<dbReference type="AlphaFoldDB" id="A0A9N9TKJ3"/>
<dbReference type="Proteomes" id="UP001153712">
    <property type="component" value="Chromosome 15"/>
</dbReference>
<gene>
    <name evidence="2" type="ORF">PHYEVI_LOCUS4463</name>
</gene>
<organism evidence="2 3">
    <name type="scientific">Phyllotreta striolata</name>
    <name type="common">Striped flea beetle</name>
    <name type="synonym">Crioceris striolata</name>
    <dbReference type="NCBI Taxonomy" id="444603"/>
    <lineage>
        <taxon>Eukaryota</taxon>
        <taxon>Metazoa</taxon>
        <taxon>Ecdysozoa</taxon>
        <taxon>Arthropoda</taxon>
        <taxon>Hexapoda</taxon>
        <taxon>Insecta</taxon>
        <taxon>Pterygota</taxon>
        <taxon>Neoptera</taxon>
        <taxon>Endopterygota</taxon>
        <taxon>Coleoptera</taxon>
        <taxon>Polyphaga</taxon>
        <taxon>Cucujiformia</taxon>
        <taxon>Chrysomeloidea</taxon>
        <taxon>Chrysomelidae</taxon>
        <taxon>Galerucinae</taxon>
        <taxon>Alticini</taxon>
        <taxon>Phyllotreta</taxon>
    </lineage>
</organism>
<protein>
    <submittedName>
        <fullName evidence="2">Uncharacterized protein</fullName>
    </submittedName>
</protein>
<proteinExistence type="predicted"/>
<feature type="signal peptide" evidence="1">
    <location>
        <begin position="1"/>
        <end position="22"/>
    </location>
</feature>
<accession>A0A9N9TKJ3</accession>
<reference evidence="2" key="1">
    <citation type="submission" date="2022-01" db="EMBL/GenBank/DDBJ databases">
        <authorList>
            <person name="King R."/>
        </authorList>
    </citation>
    <scope>NUCLEOTIDE SEQUENCE</scope>
</reference>
<keyword evidence="3" id="KW-1185">Reference proteome</keyword>
<dbReference type="EMBL" id="OU900108">
    <property type="protein sequence ID" value="CAG9858070.1"/>
    <property type="molecule type" value="Genomic_DNA"/>
</dbReference>